<evidence type="ECO:0000313" key="1">
    <source>
        <dbReference type="EMBL" id="SMG44621.1"/>
    </source>
</evidence>
<dbReference type="OrthoDB" id="2152at2"/>
<evidence type="ECO:0000313" key="2">
    <source>
        <dbReference type="Proteomes" id="UP000193355"/>
    </source>
</evidence>
<dbReference type="EMBL" id="FXBB01000036">
    <property type="protein sequence ID" value="SMG44621.1"/>
    <property type="molecule type" value="Genomic_DNA"/>
</dbReference>
<dbReference type="STRING" id="561720.SAMN06275492_1362"/>
<name>A0A1X7KSX2_9BACT</name>
<gene>
    <name evidence="1" type="ORF">SAMN06275492_1362</name>
</gene>
<protein>
    <submittedName>
        <fullName evidence="1">Uncharacterized protein</fullName>
    </submittedName>
</protein>
<sequence length="353" mass="37906">MTRRFFIALTVALLIFPSVAHSHLRWSIEIPLIKGEEAKARMGDSVYPLGEVVSIPTSSRYPAYTASGWGKPGHTCASAVNAIHILLSVEKGKGRTISVVPSDTIAPAATAGTAVVLKGKGGIGLFGAWTPPSGSEVYVKRSGQIRPLSDVEMPLPGDTIVIEVDRKDIPTMVDIENRPGGSIELLSSSGTSVIGKVIRPVGGTGRFDGTLYQSVGRLRANHPGVIDISTSPYGSIGGFQIVPIKHGDSPEMAHMWSMTQWMIIASEGDSPLAGNGPLFGGFLIPGPVQKEDQEALSPKGIWTAYGRRSLVLCRINGGPWRWLPEVEGRQDNGLRDVTHLRIYFPNDREPLVE</sequence>
<accession>A0A1X7KSX2</accession>
<reference evidence="2" key="1">
    <citation type="submission" date="2017-04" db="EMBL/GenBank/DDBJ databases">
        <authorList>
            <person name="Varghese N."/>
            <person name="Submissions S."/>
        </authorList>
    </citation>
    <scope>NUCLEOTIDE SEQUENCE [LARGE SCALE GENOMIC DNA]</scope>
    <source>
        <strain evidence="2">USBA 82</strain>
    </source>
</reference>
<proteinExistence type="predicted"/>
<keyword evidence="2" id="KW-1185">Reference proteome</keyword>
<organism evidence="1 2">
    <name type="scientific">Dethiosulfovibrio salsuginis</name>
    <dbReference type="NCBI Taxonomy" id="561720"/>
    <lineage>
        <taxon>Bacteria</taxon>
        <taxon>Thermotogati</taxon>
        <taxon>Synergistota</taxon>
        <taxon>Synergistia</taxon>
        <taxon>Synergistales</taxon>
        <taxon>Dethiosulfovibrionaceae</taxon>
        <taxon>Dethiosulfovibrio</taxon>
    </lineage>
</organism>
<dbReference type="AlphaFoldDB" id="A0A1X7KSX2"/>
<dbReference type="RefSeq" id="WP_085545374.1">
    <property type="nucleotide sequence ID" value="NZ_FXBB01000036.1"/>
</dbReference>
<dbReference type="Proteomes" id="UP000193355">
    <property type="component" value="Unassembled WGS sequence"/>
</dbReference>